<proteinExistence type="inferred from homology"/>
<keyword evidence="5" id="KW-0325">Glycoprotein</keyword>
<evidence type="ECO:0000259" key="7">
    <source>
        <dbReference type="Pfam" id="PF00884"/>
    </source>
</evidence>
<feature type="chain" id="PRO_5037574282" description="Sulfatase N-terminal domain-containing protein" evidence="6">
    <location>
        <begin position="20"/>
        <end position="546"/>
    </location>
</feature>
<comment type="similarity">
    <text evidence="2">Belongs to the sulfatase family.</text>
</comment>
<accession>A0A922MSL4</accession>
<reference evidence="8" key="1">
    <citation type="journal article" date="2021" name="G3 (Bethesda)">
        <title>Genome and transcriptome analysis of the beet armyworm Spodoptera exigua reveals targets for pest control. .</title>
        <authorList>
            <person name="Simon S."/>
            <person name="Breeschoten T."/>
            <person name="Jansen H.J."/>
            <person name="Dirks R.P."/>
            <person name="Schranz M.E."/>
            <person name="Ros V.I.D."/>
        </authorList>
    </citation>
    <scope>NUCLEOTIDE SEQUENCE</scope>
    <source>
        <strain evidence="8">TB_SE_WUR_2020</strain>
    </source>
</reference>
<dbReference type="AlphaFoldDB" id="A0A922MSL4"/>
<dbReference type="InterPro" id="IPR000917">
    <property type="entry name" value="Sulfatase_N"/>
</dbReference>
<comment type="cofactor">
    <cofactor evidence="1">
        <name>Ca(2+)</name>
        <dbReference type="ChEBI" id="CHEBI:29108"/>
    </cofactor>
</comment>
<evidence type="ECO:0000256" key="5">
    <source>
        <dbReference type="ARBA" id="ARBA00023180"/>
    </source>
</evidence>
<dbReference type="CDD" id="cd16029">
    <property type="entry name" value="4-S"/>
    <property type="match status" value="1"/>
</dbReference>
<dbReference type="InterPro" id="IPR017850">
    <property type="entry name" value="Alkaline_phosphatase_core_sf"/>
</dbReference>
<dbReference type="PANTHER" id="PTHR10342">
    <property type="entry name" value="ARYLSULFATASE"/>
    <property type="match status" value="1"/>
</dbReference>
<feature type="domain" description="Sulfatase N-terminal" evidence="7">
    <location>
        <begin position="23"/>
        <end position="197"/>
    </location>
</feature>
<organism evidence="8 9">
    <name type="scientific">Spodoptera exigua</name>
    <name type="common">Beet armyworm</name>
    <name type="synonym">Noctua fulgens</name>
    <dbReference type="NCBI Taxonomy" id="7107"/>
    <lineage>
        <taxon>Eukaryota</taxon>
        <taxon>Metazoa</taxon>
        <taxon>Ecdysozoa</taxon>
        <taxon>Arthropoda</taxon>
        <taxon>Hexapoda</taxon>
        <taxon>Insecta</taxon>
        <taxon>Pterygota</taxon>
        <taxon>Neoptera</taxon>
        <taxon>Endopterygota</taxon>
        <taxon>Lepidoptera</taxon>
        <taxon>Glossata</taxon>
        <taxon>Ditrysia</taxon>
        <taxon>Noctuoidea</taxon>
        <taxon>Noctuidae</taxon>
        <taxon>Amphipyrinae</taxon>
        <taxon>Spodoptera</taxon>
    </lineage>
</organism>
<keyword evidence="4" id="KW-0106">Calcium</keyword>
<evidence type="ECO:0000313" key="9">
    <source>
        <dbReference type="Proteomes" id="UP000814243"/>
    </source>
</evidence>
<protein>
    <recommendedName>
        <fullName evidence="7">Sulfatase N-terminal domain-containing protein</fullName>
    </recommendedName>
</protein>
<comment type="caution">
    <text evidence="8">The sequence shown here is derived from an EMBL/GenBank/DDBJ whole genome shotgun (WGS) entry which is preliminary data.</text>
</comment>
<dbReference type="GO" id="GO:0046872">
    <property type="term" value="F:metal ion binding"/>
    <property type="evidence" value="ECO:0007669"/>
    <property type="project" value="UniProtKB-KW"/>
</dbReference>
<feature type="domain" description="Sulfatase N-terminal" evidence="7">
    <location>
        <begin position="199"/>
        <end position="294"/>
    </location>
</feature>
<evidence type="ECO:0000256" key="6">
    <source>
        <dbReference type="SAM" id="SignalP"/>
    </source>
</evidence>
<dbReference type="Gene3D" id="3.40.720.10">
    <property type="entry name" value="Alkaline Phosphatase, subunit A"/>
    <property type="match status" value="2"/>
</dbReference>
<feature type="signal peptide" evidence="6">
    <location>
        <begin position="1"/>
        <end position="19"/>
    </location>
</feature>
<gene>
    <name evidence="8" type="ORF">HF086_001559</name>
</gene>
<sequence length="546" mass="61508">MSLIFYVLASLVVLIKCESLSKPNIVFIVADDLGWSDVSFHGSDQIMTPNIDMLAYQGIIIPQYYTDTRGTPARSALFTGKYPLRMGTQGISIASAEDRGLPTKEVLLPQYLQELGYATHLIGKWGLGKSREHYLPTNRGFDTFYGFSGSSVDYYTYNHVETWNETVFYGLDFFNNLEPVEDQRGHLTEVLTDRAVKRLVTGLDRSIGHVISALAERELLNNTIVVLISDNGAASTGLNRNFGSNLPLRGTKGTPWEGAVRTTAVIWHAAIPSKIWPGLFHVTDWMPTLIAAAGGEYNSTIDGFSQWNALTKDEPSPRQDVLITTDDLKEYAAFREGNYKIIIGKVEPQQSNYYGMELKKSRIPGFLYENVLLSSDTARVFRETLFINIDLEMAATKRNYSDLYRHINNTDAERLCIPTNAKGCLFDLSVDPAESKDLWDTHPQFVQHMVLRLRAYWAAINPRQEPTLDPRANPALHDFIWLPWLDNLENVSKPLLAIPNFPLQVSVGELQYLVDFNLNAFKESLTSYVKSSADSFIQNIAKLFSF</sequence>
<keyword evidence="6" id="KW-0732">Signal</keyword>
<dbReference type="Pfam" id="PF00884">
    <property type="entry name" value="Sulfatase"/>
    <property type="match status" value="2"/>
</dbReference>
<name>A0A922MSL4_SPOEX</name>
<dbReference type="PANTHER" id="PTHR10342:SF264">
    <property type="entry name" value="MIP05773P-RELATED"/>
    <property type="match status" value="1"/>
</dbReference>
<dbReference type="InterPro" id="IPR047115">
    <property type="entry name" value="ARSB"/>
</dbReference>
<dbReference type="Proteomes" id="UP000814243">
    <property type="component" value="Unassembled WGS sequence"/>
</dbReference>
<evidence type="ECO:0000256" key="2">
    <source>
        <dbReference type="ARBA" id="ARBA00008779"/>
    </source>
</evidence>
<evidence type="ECO:0000256" key="4">
    <source>
        <dbReference type="ARBA" id="ARBA00022837"/>
    </source>
</evidence>
<evidence type="ECO:0000313" key="8">
    <source>
        <dbReference type="EMBL" id="KAH9641843.1"/>
    </source>
</evidence>
<keyword evidence="3" id="KW-0479">Metal-binding</keyword>
<evidence type="ECO:0000256" key="3">
    <source>
        <dbReference type="ARBA" id="ARBA00022723"/>
    </source>
</evidence>
<dbReference type="EMBL" id="JACEFF010000213">
    <property type="protein sequence ID" value="KAH9641843.1"/>
    <property type="molecule type" value="Genomic_DNA"/>
</dbReference>
<evidence type="ECO:0000256" key="1">
    <source>
        <dbReference type="ARBA" id="ARBA00001913"/>
    </source>
</evidence>
<dbReference type="GO" id="GO:0008484">
    <property type="term" value="F:sulfuric ester hydrolase activity"/>
    <property type="evidence" value="ECO:0007669"/>
    <property type="project" value="InterPro"/>
</dbReference>
<dbReference type="SUPFAM" id="SSF53649">
    <property type="entry name" value="Alkaline phosphatase-like"/>
    <property type="match status" value="1"/>
</dbReference>